<organism evidence="2 3">
    <name type="scientific">Plasmodium ovale</name>
    <name type="common">malaria parasite P. ovale</name>
    <dbReference type="NCBI Taxonomy" id="36330"/>
    <lineage>
        <taxon>Eukaryota</taxon>
        <taxon>Sar</taxon>
        <taxon>Alveolata</taxon>
        <taxon>Apicomplexa</taxon>
        <taxon>Aconoidasida</taxon>
        <taxon>Haemosporida</taxon>
        <taxon>Plasmodiidae</taxon>
        <taxon>Plasmodium</taxon>
        <taxon>Plasmodium (Plasmodium)</taxon>
    </lineage>
</organism>
<gene>
    <name evidence="2" type="primary">PowCR01_000019600</name>
    <name evidence="2" type="ORF">POWCR01_000019600</name>
</gene>
<sequence length="356" mass="41651">MYFCPNIQGHNLGHLTSNKRYDILDIKFINEGDKTECNALDHKLKDGSSIYLFCLGLTGNLKMFDNLEFGDIFDDYRCKYLNLWIYDRISKTSIKLGDEKYLPITNNIMNYFSKYNVSNKCKMYFLSYLNEDNKYNEMKRLYDYALNYKILKFDIDKNNYQCTEYDEKYINDSISLYNEINSECSPESELLHCVALREIREFYPNEELLQLKCKNGISSKPPHARQGQLSGRLQLTENRMDTHRHPYGVDGSFGILPQESVDQFSGTSEYKPIISNPHALMAFIFPLLGVVLILFILYKFTPLGSLLYSRLLRIKRIRSTIGNDENEELLENSYYSMDAYTYNSEHQIGYHAARSS</sequence>
<reference evidence="2 3" key="1">
    <citation type="submission" date="2016-06" db="EMBL/GenBank/DDBJ databases">
        <authorList>
            <consortium name="Pathogen Informatics"/>
        </authorList>
    </citation>
    <scope>NUCLEOTIDE SEQUENCE [LARGE SCALE GENOMIC DNA]</scope>
</reference>
<dbReference type="OrthoDB" id="382684at2759"/>
<evidence type="ECO:0000256" key="1">
    <source>
        <dbReference type="SAM" id="Phobius"/>
    </source>
</evidence>
<dbReference type="Pfam" id="PF05795">
    <property type="entry name" value="Plasmodium_Vir"/>
    <property type="match status" value="1"/>
</dbReference>
<evidence type="ECO:0000313" key="3">
    <source>
        <dbReference type="Proteomes" id="UP000243200"/>
    </source>
</evidence>
<dbReference type="AlphaFoldDB" id="A0A1C3KFC8"/>
<evidence type="ECO:0000313" key="2">
    <source>
        <dbReference type="EMBL" id="SBT72346.1"/>
    </source>
</evidence>
<dbReference type="Proteomes" id="UP000243200">
    <property type="component" value="Unassembled WGS sequence"/>
</dbReference>
<protein>
    <submittedName>
        <fullName evidence="2">PIR protein</fullName>
    </submittedName>
</protein>
<keyword evidence="1" id="KW-0472">Membrane</keyword>
<dbReference type="VEuPathDB" id="PlasmoDB:PocGH01_00111800"/>
<dbReference type="InterPro" id="IPR008780">
    <property type="entry name" value="Plasmodium_Vir"/>
</dbReference>
<dbReference type="VEuPathDB" id="PlasmoDB:POWCR01_000019600"/>
<feature type="transmembrane region" description="Helical" evidence="1">
    <location>
        <begin position="280"/>
        <end position="308"/>
    </location>
</feature>
<keyword evidence="1" id="KW-1133">Transmembrane helix</keyword>
<dbReference type="EMBL" id="FLRJ01000047">
    <property type="protein sequence ID" value="SBT72346.1"/>
    <property type="molecule type" value="Genomic_DNA"/>
</dbReference>
<name>A0A1C3KFC8_PLAOA</name>
<keyword evidence="1" id="KW-0812">Transmembrane</keyword>
<accession>A0A1C3KFC8</accession>
<proteinExistence type="predicted"/>